<name>A0A139AFR0_GONPJ</name>
<evidence type="ECO:0000256" key="2">
    <source>
        <dbReference type="SAM" id="MobiDB-lite"/>
    </source>
</evidence>
<evidence type="ECO:0000313" key="5">
    <source>
        <dbReference type="Proteomes" id="UP000070544"/>
    </source>
</evidence>
<reference evidence="4 5" key="1">
    <citation type="journal article" date="2015" name="Genome Biol. Evol.">
        <title>Phylogenomic analyses indicate that early fungi evolved digesting cell walls of algal ancestors of land plants.</title>
        <authorList>
            <person name="Chang Y."/>
            <person name="Wang S."/>
            <person name="Sekimoto S."/>
            <person name="Aerts A.L."/>
            <person name="Choi C."/>
            <person name="Clum A."/>
            <person name="LaButti K.M."/>
            <person name="Lindquist E.A."/>
            <person name="Yee Ngan C."/>
            <person name="Ohm R.A."/>
            <person name="Salamov A.A."/>
            <person name="Grigoriev I.V."/>
            <person name="Spatafora J.W."/>
            <person name="Berbee M.L."/>
        </authorList>
    </citation>
    <scope>NUCLEOTIDE SEQUENCE [LARGE SCALE GENOMIC DNA]</scope>
    <source>
        <strain evidence="4 5">JEL478</strain>
    </source>
</reference>
<dbReference type="GO" id="GO:0006511">
    <property type="term" value="P:ubiquitin-dependent protein catabolic process"/>
    <property type="evidence" value="ECO:0007669"/>
    <property type="project" value="TreeGrafter"/>
</dbReference>
<keyword evidence="1" id="KW-0963">Cytoplasm</keyword>
<keyword evidence="5" id="KW-1185">Reference proteome</keyword>
<evidence type="ECO:0000259" key="3">
    <source>
        <dbReference type="Pfam" id="PF22788"/>
    </source>
</evidence>
<dbReference type="AlphaFoldDB" id="A0A139AFR0"/>
<dbReference type="Proteomes" id="UP000070544">
    <property type="component" value="Unassembled WGS sequence"/>
</dbReference>
<dbReference type="PANTHER" id="PTHR10758">
    <property type="entry name" value="26S PROTEASOME NON-ATPASE REGULATORY SUBUNIT 3/COP9 SIGNALOSOME COMPLEX SUBUNIT 3"/>
    <property type="match status" value="1"/>
</dbReference>
<evidence type="ECO:0000313" key="4">
    <source>
        <dbReference type="EMBL" id="KXS15598.1"/>
    </source>
</evidence>
<dbReference type="STRING" id="1344416.A0A139AFR0"/>
<feature type="region of interest" description="Disordered" evidence="2">
    <location>
        <begin position="348"/>
        <end position="388"/>
    </location>
</feature>
<dbReference type="GO" id="GO:0008180">
    <property type="term" value="C:COP9 signalosome"/>
    <property type="evidence" value="ECO:0007669"/>
    <property type="project" value="TreeGrafter"/>
</dbReference>
<dbReference type="InterPro" id="IPR050756">
    <property type="entry name" value="CSN3"/>
</dbReference>
<dbReference type="PANTHER" id="PTHR10758:SF1">
    <property type="entry name" value="COP9 SIGNALOSOME COMPLEX SUBUNIT 3"/>
    <property type="match status" value="1"/>
</dbReference>
<dbReference type="OrthoDB" id="29061at2759"/>
<feature type="compositionally biased region" description="Gly residues" evidence="2">
    <location>
        <begin position="348"/>
        <end position="363"/>
    </location>
</feature>
<sequence>MSDKTDELLAIIAGADYATDKGGRHLLTQLKQATASVLSGLTKTGDPLLLLDPAQYSLGYSYILASRLTTADKPDLSVLLPALSTFCLQFNPHSFALGGADRLHLICRGAFRMVDKCIPGRFAVLVQPLAEATRRLSSGTRPADQSVHSANTDAVLTPCHAWLLRAAIQAKMYRQALPCVSRHVSHFDPALECRIQDFLSYHYYAGIVFAGLKKWPQSLDAFALAVSAPAQGASAIMVEAHKKYVLASLIAHGKVRPLAKTTSAIVHKAAKAKLGAYTEFATAFESGSTSRVATEEYRKVRDTFIRDGNDGLANQAIKCLTTRSIARLTQTYVTLSLDDIGKHVGMGRSGTEGGAGGGGGAGANGRQPSGAGGASTAATPTDTTPHAPILLSTDVENLLLHMVSTSQVSAVIDHRRGSADGSSAGAGSSSSAPAAAADHGGMVQFLDSDESYSSLEATTQLQSLLTSTLRMSDSVREMDRTVHASRDYLGKVVGAGLGRGFMLSHGGSGFGGSAGMDDDMVLEEVDVRMGGYM</sequence>
<feature type="compositionally biased region" description="Low complexity" evidence="2">
    <location>
        <begin position="364"/>
        <end position="388"/>
    </location>
</feature>
<organism evidence="4 5">
    <name type="scientific">Gonapodya prolifera (strain JEL478)</name>
    <name type="common">Monoblepharis prolifera</name>
    <dbReference type="NCBI Taxonomy" id="1344416"/>
    <lineage>
        <taxon>Eukaryota</taxon>
        <taxon>Fungi</taxon>
        <taxon>Fungi incertae sedis</taxon>
        <taxon>Chytridiomycota</taxon>
        <taxon>Chytridiomycota incertae sedis</taxon>
        <taxon>Monoblepharidomycetes</taxon>
        <taxon>Monoblepharidales</taxon>
        <taxon>Gonapodyaceae</taxon>
        <taxon>Gonapodya</taxon>
    </lineage>
</organism>
<protein>
    <recommendedName>
        <fullName evidence="3">COP9 signalosome complex subunit 3 N-terminal helical repeats domain-containing protein</fullName>
    </recommendedName>
</protein>
<feature type="region of interest" description="Disordered" evidence="2">
    <location>
        <begin position="415"/>
        <end position="435"/>
    </location>
</feature>
<dbReference type="Pfam" id="PF22788">
    <property type="entry name" value="COP9_hel_rpt"/>
    <property type="match status" value="1"/>
</dbReference>
<feature type="domain" description="COP9 signalosome complex subunit 3 N-terminal helical repeats" evidence="3">
    <location>
        <begin position="27"/>
        <end position="266"/>
    </location>
</feature>
<dbReference type="InterPro" id="IPR055089">
    <property type="entry name" value="COP9_N"/>
</dbReference>
<evidence type="ECO:0000256" key="1">
    <source>
        <dbReference type="ARBA" id="ARBA00022490"/>
    </source>
</evidence>
<accession>A0A139AFR0</accession>
<gene>
    <name evidence="4" type="ORF">M427DRAFT_69954</name>
</gene>
<dbReference type="EMBL" id="KQ965761">
    <property type="protein sequence ID" value="KXS15598.1"/>
    <property type="molecule type" value="Genomic_DNA"/>
</dbReference>
<feature type="compositionally biased region" description="Low complexity" evidence="2">
    <location>
        <begin position="419"/>
        <end position="435"/>
    </location>
</feature>
<proteinExistence type="predicted"/>